<dbReference type="GO" id="GO:0016887">
    <property type="term" value="F:ATP hydrolysis activity"/>
    <property type="evidence" value="ECO:0007669"/>
    <property type="project" value="InterPro"/>
</dbReference>
<evidence type="ECO:0000256" key="3">
    <source>
        <dbReference type="ARBA" id="ARBA00022519"/>
    </source>
</evidence>
<name>E7S0X3_9BURK</name>
<evidence type="ECO:0000313" key="7">
    <source>
        <dbReference type="EMBL" id="EFV93629.1"/>
    </source>
</evidence>
<sequence length="329" mass="35550">MTAAGSRAVSGAEGAADAAARHGISSPSGVDPIVVEGVTKRFGDFRALDGIDLRIRQGDFFALLGPNGAGKTTLISIIAGLAHASSGRVSVMGHDVVKDYRRARASLGVVPQELVFDPFFTVRETLRITAGYYGVRGADAWIDEVLEGLGLTDKAESNMRALSGGMKRRVMVAQALIHRPPVIVLDEPTAGVDIELRQSLWRFVRKLNHDGHTIVLTTHYLEEAQALCNRVAVMKAGRIVAMDDTEALLKRFSAGALLLRISGGTLPASLQARRLPPLPEDDRYRLSLDDYAEIGPIMAAIQAEGGVIQDMEVTQPDLEDVFLRLMQEN</sequence>
<dbReference type="HOGENOM" id="CLU_000604_1_2_4"/>
<dbReference type="AlphaFoldDB" id="E7S0X3"/>
<dbReference type="PROSITE" id="PS50893">
    <property type="entry name" value="ABC_TRANSPORTER_2"/>
    <property type="match status" value="1"/>
</dbReference>
<dbReference type="InterPro" id="IPR003593">
    <property type="entry name" value="AAA+_ATPase"/>
</dbReference>
<feature type="domain" description="ABC transporter" evidence="6">
    <location>
        <begin position="33"/>
        <end position="261"/>
    </location>
</feature>
<evidence type="ECO:0000256" key="5">
    <source>
        <dbReference type="ARBA" id="ARBA00022840"/>
    </source>
</evidence>
<dbReference type="SMART" id="SM00382">
    <property type="entry name" value="AAA"/>
    <property type="match status" value="1"/>
</dbReference>
<proteinExistence type="predicted"/>
<evidence type="ECO:0000259" key="6">
    <source>
        <dbReference type="PROSITE" id="PS50893"/>
    </source>
</evidence>
<keyword evidence="8" id="KW-1185">Reference proteome</keyword>
<dbReference type="SUPFAM" id="SSF52540">
    <property type="entry name" value="P-loop containing nucleoside triphosphate hydrolases"/>
    <property type="match status" value="1"/>
</dbReference>
<keyword evidence="5 7" id="KW-0067">ATP-binding</keyword>
<evidence type="ECO:0000256" key="4">
    <source>
        <dbReference type="ARBA" id="ARBA00022741"/>
    </source>
</evidence>
<dbReference type="InterPro" id="IPR017871">
    <property type="entry name" value="ABC_transporter-like_CS"/>
</dbReference>
<evidence type="ECO:0000313" key="8">
    <source>
        <dbReference type="Proteomes" id="UP000011021"/>
    </source>
</evidence>
<dbReference type="InterPro" id="IPR050763">
    <property type="entry name" value="ABC_transporter_ATP-binding"/>
</dbReference>
<reference evidence="7 8" key="1">
    <citation type="submission" date="2010-12" db="EMBL/GenBank/DDBJ databases">
        <authorList>
            <person name="Muzny D."/>
            <person name="Qin X."/>
            <person name="Deng J."/>
            <person name="Jiang H."/>
            <person name="Liu Y."/>
            <person name="Qu J."/>
            <person name="Song X.-Z."/>
            <person name="Zhang L."/>
            <person name="Thornton R."/>
            <person name="Coyle M."/>
            <person name="Francisco L."/>
            <person name="Jackson L."/>
            <person name="Javaid M."/>
            <person name="Korchina V."/>
            <person name="Kovar C."/>
            <person name="Mata R."/>
            <person name="Mathew T."/>
            <person name="Ngo R."/>
            <person name="Nguyen L."/>
            <person name="Nguyen N."/>
            <person name="Okwuonu G."/>
            <person name="Ongeri F."/>
            <person name="Pham C."/>
            <person name="Simmons D."/>
            <person name="Wilczek-Boney K."/>
            <person name="Hale W."/>
            <person name="Jakkamsetti A."/>
            <person name="Pham P."/>
            <person name="Ruth R."/>
            <person name="San Lucas F."/>
            <person name="Warren J."/>
            <person name="Zhang J."/>
            <person name="Zhao Z."/>
            <person name="Zhou C."/>
            <person name="Zhu D."/>
            <person name="Lee S."/>
            <person name="Bess C."/>
            <person name="Blankenburg K."/>
            <person name="Forbes L."/>
            <person name="Fu Q."/>
            <person name="Gubbala S."/>
            <person name="Hirani K."/>
            <person name="Jayaseelan J.C."/>
            <person name="Lara F."/>
            <person name="Munidasa M."/>
            <person name="Palculict T."/>
            <person name="Patil S."/>
            <person name="Pu L.-L."/>
            <person name="Saada N."/>
            <person name="Tang L."/>
            <person name="Weissenberger G."/>
            <person name="Zhu Y."/>
            <person name="Hemphill L."/>
            <person name="Shang Y."/>
            <person name="Youmans B."/>
            <person name="Ayvaz T."/>
            <person name="Ross M."/>
            <person name="Santibanez J."/>
            <person name="Aqrawi P."/>
            <person name="Gross S."/>
            <person name="Joshi V."/>
            <person name="Fowler G."/>
            <person name="Nazareth L."/>
            <person name="Reid J."/>
            <person name="Worley K."/>
            <person name="Petrosino J."/>
            <person name="Highlander S."/>
            <person name="Gibbs R."/>
        </authorList>
    </citation>
    <scope>NUCLEOTIDE SEQUENCE [LARGE SCALE GENOMIC DNA]</scope>
    <source>
        <strain evidence="7 8">ATCC 51599</strain>
    </source>
</reference>
<evidence type="ECO:0000256" key="2">
    <source>
        <dbReference type="ARBA" id="ARBA00022475"/>
    </source>
</evidence>
<dbReference type="Pfam" id="PF00005">
    <property type="entry name" value="ABC_tran"/>
    <property type="match status" value="1"/>
</dbReference>
<dbReference type="PANTHER" id="PTHR42711">
    <property type="entry name" value="ABC TRANSPORTER ATP-BINDING PROTEIN"/>
    <property type="match status" value="1"/>
</dbReference>
<dbReference type="Proteomes" id="UP000011021">
    <property type="component" value="Unassembled WGS sequence"/>
</dbReference>
<keyword evidence="1" id="KW-0813">Transport</keyword>
<organism evidence="7 8">
    <name type="scientific">Lautropia mirabilis ATCC 51599</name>
    <dbReference type="NCBI Taxonomy" id="887898"/>
    <lineage>
        <taxon>Bacteria</taxon>
        <taxon>Pseudomonadati</taxon>
        <taxon>Pseudomonadota</taxon>
        <taxon>Betaproteobacteria</taxon>
        <taxon>Burkholderiales</taxon>
        <taxon>Burkholderiaceae</taxon>
        <taxon>Lautropia</taxon>
    </lineage>
</organism>
<dbReference type="Gene3D" id="3.40.50.300">
    <property type="entry name" value="P-loop containing nucleotide triphosphate hydrolases"/>
    <property type="match status" value="1"/>
</dbReference>
<dbReference type="GO" id="GO:0005524">
    <property type="term" value="F:ATP binding"/>
    <property type="evidence" value="ECO:0007669"/>
    <property type="project" value="UniProtKB-KW"/>
</dbReference>
<dbReference type="STRING" id="887898.HMPREF0551_2525"/>
<keyword evidence="3" id="KW-0472">Membrane</keyword>
<comment type="caution">
    <text evidence="7">The sequence shown here is derived from an EMBL/GenBank/DDBJ whole genome shotgun (WGS) entry which is preliminary data.</text>
</comment>
<keyword evidence="4" id="KW-0547">Nucleotide-binding</keyword>
<dbReference type="PANTHER" id="PTHR42711:SF10">
    <property type="entry name" value="ABC TRANSPORTER ATP-BINDING PROTEIN"/>
    <property type="match status" value="1"/>
</dbReference>
<dbReference type="eggNOG" id="COG1131">
    <property type="taxonomic scope" value="Bacteria"/>
</dbReference>
<dbReference type="InterPro" id="IPR003439">
    <property type="entry name" value="ABC_transporter-like_ATP-bd"/>
</dbReference>
<keyword evidence="2" id="KW-1003">Cell membrane</keyword>
<evidence type="ECO:0000256" key="1">
    <source>
        <dbReference type="ARBA" id="ARBA00022448"/>
    </source>
</evidence>
<dbReference type="InterPro" id="IPR027417">
    <property type="entry name" value="P-loop_NTPase"/>
</dbReference>
<protein>
    <submittedName>
        <fullName evidence="7">ABC transporter, ATP-binding protein</fullName>
    </submittedName>
</protein>
<gene>
    <name evidence="7" type="ORF">HMPREF0551_2525</name>
</gene>
<dbReference type="PROSITE" id="PS00211">
    <property type="entry name" value="ABC_TRANSPORTER_1"/>
    <property type="match status" value="1"/>
</dbReference>
<accession>E7S0X3</accession>
<keyword evidence="3" id="KW-0997">Cell inner membrane</keyword>
<dbReference type="EMBL" id="AEQP01000024">
    <property type="protein sequence ID" value="EFV93629.1"/>
    <property type="molecule type" value="Genomic_DNA"/>
</dbReference>